<feature type="region of interest" description="Disordered" evidence="1">
    <location>
        <begin position="32"/>
        <end position="58"/>
    </location>
</feature>
<dbReference type="Proteomes" id="UP000198287">
    <property type="component" value="Unassembled WGS sequence"/>
</dbReference>
<dbReference type="OrthoDB" id="6370328at2759"/>
<dbReference type="PANTHER" id="PTHR21719:SF1">
    <property type="entry name" value="FI06402P-RELATED"/>
    <property type="match status" value="1"/>
</dbReference>
<dbReference type="PROSITE" id="PS50278">
    <property type="entry name" value="PDGF_2"/>
    <property type="match status" value="1"/>
</dbReference>
<sequence>MATRGARFLPFLAFVLLVVDIGVVVDGAIGRSNTNTGYSPSNSKGGNSSPSSSSSSLRGLDKVLNRLDAGGPQQQSKDYYPFSSADSSATLFSNNKQSRTTSTSTHRPASFLDKEFDDLEEDELDDDDSYEDEDDTDQGNNNDVHADKLSHWAHQYRNRYLASKTTTSTTTTTTTTTPPPPPAISYSQYKWNTYGTRTGVEQSRRQSYHTNGGFNTHQTGRHHHGHHHNGNGHHNNPYGSRSHAQPQTPGSTIKQAVEHALKVQTEGACRHPRPKLIRVQEFYPHPGKTYLPHCTILHQCSDDTGCCKNDLTCSPKTTQRVELSFYVSTLVVSTITVESNRGSTVERLVFYNHTECECRDKQDEMMPRDFPYPESPSKSLMNNHLDNVGGGQSTGSERGGSQYESSSVKNKNLL</sequence>
<feature type="region of interest" description="Disordered" evidence="1">
    <location>
        <begin position="93"/>
        <end position="148"/>
    </location>
</feature>
<name>A0A226ENR8_FOLCA</name>
<organism evidence="4 5">
    <name type="scientific">Folsomia candida</name>
    <name type="common">Springtail</name>
    <dbReference type="NCBI Taxonomy" id="158441"/>
    <lineage>
        <taxon>Eukaryota</taxon>
        <taxon>Metazoa</taxon>
        <taxon>Ecdysozoa</taxon>
        <taxon>Arthropoda</taxon>
        <taxon>Hexapoda</taxon>
        <taxon>Collembola</taxon>
        <taxon>Entomobryomorpha</taxon>
        <taxon>Isotomoidea</taxon>
        <taxon>Isotomidae</taxon>
        <taxon>Proisotominae</taxon>
        <taxon>Folsomia</taxon>
    </lineage>
</organism>
<feature type="compositionally biased region" description="Polar residues" evidence="1">
    <location>
        <begin position="93"/>
        <end position="107"/>
    </location>
</feature>
<feature type="compositionally biased region" description="Polar residues" evidence="1">
    <location>
        <begin position="237"/>
        <end position="252"/>
    </location>
</feature>
<evidence type="ECO:0000313" key="4">
    <source>
        <dbReference type="EMBL" id="OXA58858.1"/>
    </source>
</evidence>
<dbReference type="GO" id="GO:0008083">
    <property type="term" value="F:growth factor activity"/>
    <property type="evidence" value="ECO:0007669"/>
    <property type="project" value="InterPro"/>
</dbReference>
<feature type="compositionally biased region" description="Polar residues" evidence="1">
    <location>
        <begin position="376"/>
        <end position="385"/>
    </location>
</feature>
<feature type="compositionally biased region" description="Acidic residues" evidence="1">
    <location>
        <begin position="115"/>
        <end position="137"/>
    </location>
</feature>
<evidence type="ECO:0000256" key="2">
    <source>
        <dbReference type="SAM" id="SignalP"/>
    </source>
</evidence>
<feature type="compositionally biased region" description="Polar residues" evidence="1">
    <location>
        <begin position="208"/>
        <end position="218"/>
    </location>
</feature>
<feature type="compositionally biased region" description="Basic residues" evidence="1">
    <location>
        <begin position="219"/>
        <end position="231"/>
    </location>
</feature>
<evidence type="ECO:0000313" key="5">
    <source>
        <dbReference type="Proteomes" id="UP000198287"/>
    </source>
</evidence>
<dbReference type="EMBL" id="LNIX01000002">
    <property type="protein sequence ID" value="OXA58858.1"/>
    <property type="molecule type" value="Genomic_DNA"/>
</dbReference>
<dbReference type="GO" id="GO:0016020">
    <property type="term" value="C:membrane"/>
    <property type="evidence" value="ECO:0007669"/>
    <property type="project" value="InterPro"/>
</dbReference>
<dbReference type="SUPFAM" id="SSF57501">
    <property type="entry name" value="Cystine-knot cytokines"/>
    <property type="match status" value="1"/>
</dbReference>
<feature type="compositionally biased region" description="Polar residues" evidence="1">
    <location>
        <begin position="402"/>
        <end position="414"/>
    </location>
</feature>
<dbReference type="InterPro" id="IPR029034">
    <property type="entry name" value="Cystine-knot_cytokine"/>
</dbReference>
<dbReference type="STRING" id="158441.A0A226ENR8"/>
<dbReference type="InterPro" id="IPR000072">
    <property type="entry name" value="PDGF/VEGF_dom"/>
</dbReference>
<keyword evidence="5" id="KW-1185">Reference proteome</keyword>
<comment type="caution">
    <text evidence="4">The sequence shown here is derived from an EMBL/GenBank/DDBJ whole genome shotgun (WGS) entry which is preliminary data.</text>
</comment>
<reference evidence="4 5" key="1">
    <citation type="submission" date="2015-12" db="EMBL/GenBank/DDBJ databases">
        <title>The genome of Folsomia candida.</title>
        <authorList>
            <person name="Faddeeva A."/>
            <person name="Derks M.F."/>
            <person name="Anvar Y."/>
            <person name="Smit S."/>
            <person name="Van Straalen N."/>
            <person name="Roelofs D."/>
        </authorList>
    </citation>
    <scope>NUCLEOTIDE SEQUENCE [LARGE SCALE GENOMIC DNA]</scope>
    <source>
        <strain evidence="4 5">VU population</strain>
        <tissue evidence="4">Whole body</tissue>
    </source>
</reference>
<feature type="region of interest" description="Disordered" evidence="1">
    <location>
        <begin position="163"/>
        <end position="187"/>
    </location>
</feature>
<evidence type="ECO:0000256" key="1">
    <source>
        <dbReference type="SAM" id="MobiDB-lite"/>
    </source>
</evidence>
<feature type="region of interest" description="Disordered" evidence="1">
    <location>
        <begin position="204"/>
        <end position="252"/>
    </location>
</feature>
<gene>
    <name evidence="4" type="ORF">Fcan01_06309</name>
</gene>
<dbReference type="GO" id="GO:0035099">
    <property type="term" value="P:hemocyte migration"/>
    <property type="evidence" value="ECO:0007669"/>
    <property type="project" value="TreeGrafter"/>
</dbReference>
<feature type="compositionally biased region" description="Low complexity" evidence="1">
    <location>
        <begin position="165"/>
        <end position="176"/>
    </location>
</feature>
<dbReference type="AlphaFoldDB" id="A0A226ENR8"/>
<evidence type="ECO:0000259" key="3">
    <source>
        <dbReference type="PROSITE" id="PS50278"/>
    </source>
</evidence>
<keyword evidence="2" id="KW-0732">Signal</keyword>
<accession>A0A226ENR8</accession>
<proteinExistence type="predicted"/>
<dbReference type="Pfam" id="PF00341">
    <property type="entry name" value="PDGF"/>
    <property type="match status" value="1"/>
</dbReference>
<protein>
    <submittedName>
        <fullName evidence="4">Snake venom vascular endothelial growth factor toxin apiscin</fullName>
    </submittedName>
</protein>
<dbReference type="Gene3D" id="2.10.90.10">
    <property type="entry name" value="Cystine-knot cytokines"/>
    <property type="match status" value="1"/>
</dbReference>
<feature type="compositionally biased region" description="Low complexity" evidence="1">
    <location>
        <begin position="39"/>
        <end position="56"/>
    </location>
</feature>
<feature type="domain" description="Platelet-derived growth factor (PDGF) family profile" evidence="3">
    <location>
        <begin position="256"/>
        <end position="363"/>
    </location>
</feature>
<feature type="chain" id="PRO_5013211695" evidence="2">
    <location>
        <begin position="31"/>
        <end position="414"/>
    </location>
</feature>
<feature type="signal peptide" evidence="2">
    <location>
        <begin position="1"/>
        <end position="30"/>
    </location>
</feature>
<feature type="region of interest" description="Disordered" evidence="1">
    <location>
        <begin position="365"/>
        <end position="414"/>
    </location>
</feature>
<dbReference type="PANTHER" id="PTHR21719">
    <property type="entry name" value="FI06402P-RELATED"/>
    <property type="match status" value="1"/>
</dbReference>